<name>A0A929RNE5_9ACTO</name>
<protein>
    <submittedName>
        <fullName evidence="8">ABC transporter substrate-binding protein</fullName>
    </submittedName>
</protein>
<feature type="signal peptide" evidence="6">
    <location>
        <begin position="1"/>
        <end position="21"/>
    </location>
</feature>
<evidence type="ECO:0000256" key="6">
    <source>
        <dbReference type="SAM" id="SignalP"/>
    </source>
</evidence>
<comment type="subcellular location">
    <subcellularLocation>
        <location evidence="1">Cell envelope</location>
    </subcellularLocation>
</comment>
<feature type="compositionally biased region" description="Low complexity" evidence="5">
    <location>
        <begin position="35"/>
        <end position="47"/>
    </location>
</feature>
<dbReference type="Gene3D" id="3.40.190.10">
    <property type="entry name" value="Periplasmic binding protein-like II"/>
    <property type="match status" value="2"/>
</dbReference>
<reference evidence="8" key="1">
    <citation type="submission" date="2020-04" db="EMBL/GenBank/DDBJ databases">
        <title>Deep metagenomics examines the oral microbiome during advanced dental caries in children, revealing novel taxa and co-occurrences with host molecules.</title>
        <authorList>
            <person name="Baker J.L."/>
            <person name="Morton J.T."/>
            <person name="Dinis M."/>
            <person name="Alvarez R."/>
            <person name="Tran N.C."/>
            <person name="Knight R."/>
            <person name="Edlund A."/>
        </authorList>
    </citation>
    <scope>NUCLEOTIDE SEQUENCE</scope>
    <source>
        <strain evidence="8">JCVI_30_bin.13</strain>
    </source>
</reference>
<organism evidence="8 9">
    <name type="scientific">Actinomyces bouchesdurhonensis</name>
    <dbReference type="NCBI Taxonomy" id="1852361"/>
    <lineage>
        <taxon>Bacteria</taxon>
        <taxon>Bacillati</taxon>
        <taxon>Actinomycetota</taxon>
        <taxon>Actinomycetes</taxon>
        <taxon>Actinomycetales</taxon>
        <taxon>Actinomycetaceae</taxon>
        <taxon>Actinomyces</taxon>
    </lineage>
</organism>
<dbReference type="EMBL" id="JABZGF010000004">
    <property type="protein sequence ID" value="MBF0965676.1"/>
    <property type="molecule type" value="Genomic_DNA"/>
</dbReference>
<comment type="similarity">
    <text evidence="2 4">Belongs to the bacterial solute-binding protein 3 family.</text>
</comment>
<dbReference type="RefSeq" id="WP_073983255.1">
    <property type="nucleotide sequence ID" value="NZ_CAUVCF010000001.1"/>
</dbReference>
<comment type="caution">
    <text evidence="8">The sequence shown here is derived from an EMBL/GenBank/DDBJ whole genome shotgun (WGS) entry which is preliminary data.</text>
</comment>
<evidence type="ECO:0000256" key="1">
    <source>
        <dbReference type="ARBA" id="ARBA00004196"/>
    </source>
</evidence>
<dbReference type="OrthoDB" id="4633994at2"/>
<evidence type="ECO:0000259" key="7">
    <source>
        <dbReference type="SMART" id="SM00062"/>
    </source>
</evidence>
<dbReference type="PROSITE" id="PS01039">
    <property type="entry name" value="SBP_BACTERIAL_3"/>
    <property type="match status" value="1"/>
</dbReference>
<dbReference type="AlphaFoldDB" id="A0A929RNE5"/>
<evidence type="ECO:0000256" key="5">
    <source>
        <dbReference type="SAM" id="MobiDB-lite"/>
    </source>
</evidence>
<dbReference type="InterPro" id="IPR018313">
    <property type="entry name" value="SBP_3_CS"/>
</dbReference>
<dbReference type="InterPro" id="IPR001638">
    <property type="entry name" value="Solute-binding_3/MltF_N"/>
</dbReference>
<dbReference type="CDD" id="cd01004">
    <property type="entry name" value="PBP2_MidA_like"/>
    <property type="match status" value="1"/>
</dbReference>
<dbReference type="SMART" id="SM00062">
    <property type="entry name" value="PBPb"/>
    <property type="match status" value="1"/>
</dbReference>
<accession>A0A929RNE5</accession>
<dbReference type="Pfam" id="PF00497">
    <property type="entry name" value="SBP_bac_3"/>
    <property type="match status" value="1"/>
</dbReference>
<keyword evidence="3 6" id="KW-0732">Signal</keyword>
<feature type="domain" description="Solute-binding protein family 3/N-terminal" evidence="7">
    <location>
        <begin position="70"/>
        <end position="298"/>
    </location>
</feature>
<evidence type="ECO:0000256" key="3">
    <source>
        <dbReference type="ARBA" id="ARBA00022729"/>
    </source>
</evidence>
<proteinExistence type="inferred from homology"/>
<evidence type="ECO:0000256" key="4">
    <source>
        <dbReference type="RuleBase" id="RU003744"/>
    </source>
</evidence>
<dbReference type="PANTHER" id="PTHR35936">
    <property type="entry name" value="MEMBRANE-BOUND LYTIC MUREIN TRANSGLYCOSYLASE F"/>
    <property type="match status" value="1"/>
</dbReference>
<sequence length="311" mass="32811">MHTTKIFAAMTAATAAITLTACTDPATNTTNSAQSHSTDSTSTSSYDISSIPTVDEIAAMVPEDIKKRDTLRNGASTGYAPAEYMASDGQTPIGYDVDINKALAKVMGLKEGTTKHSEFPTIIPALGTKFDVGISSFTITPEREQQVNMVSYLNVGSAWGVAQGNPKNFDTSNPCGTTIAVQTGTAQETYAEELSTQCVADGKEKISVMPHELQTDIATKIISGQYDATLADSTVIGYTSAQSEGKIVQLGETFESAPQGVAINKDDEELTQAIQAAMQYLMDNGYLADILASYGAQDAALTTAELNPTVN</sequence>
<dbReference type="PROSITE" id="PS51257">
    <property type="entry name" value="PROKAR_LIPOPROTEIN"/>
    <property type="match status" value="1"/>
</dbReference>
<evidence type="ECO:0000313" key="9">
    <source>
        <dbReference type="Proteomes" id="UP000759246"/>
    </source>
</evidence>
<evidence type="ECO:0000256" key="2">
    <source>
        <dbReference type="ARBA" id="ARBA00010333"/>
    </source>
</evidence>
<evidence type="ECO:0000313" key="8">
    <source>
        <dbReference type="EMBL" id="MBF0965676.1"/>
    </source>
</evidence>
<gene>
    <name evidence="8" type="ORF">HXK09_00615</name>
</gene>
<feature type="chain" id="PRO_5038517948" evidence="6">
    <location>
        <begin position="22"/>
        <end position="311"/>
    </location>
</feature>
<dbReference type="PANTHER" id="PTHR35936:SF17">
    <property type="entry name" value="ARGININE-BINDING EXTRACELLULAR PROTEIN ARTP"/>
    <property type="match status" value="1"/>
</dbReference>
<dbReference type="SUPFAM" id="SSF53850">
    <property type="entry name" value="Periplasmic binding protein-like II"/>
    <property type="match status" value="1"/>
</dbReference>
<dbReference type="Proteomes" id="UP000759246">
    <property type="component" value="Unassembled WGS sequence"/>
</dbReference>
<dbReference type="GO" id="GO:0030313">
    <property type="term" value="C:cell envelope"/>
    <property type="evidence" value="ECO:0007669"/>
    <property type="project" value="UniProtKB-SubCell"/>
</dbReference>
<feature type="region of interest" description="Disordered" evidence="5">
    <location>
        <begin position="28"/>
        <end position="47"/>
    </location>
</feature>